<evidence type="ECO:0000259" key="3">
    <source>
        <dbReference type="Pfam" id="PF13966"/>
    </source>
</evidence>
<comment type="caution">
    <text evidence="4">The sequence shown here is derived from an EMBL/GenBank/DDBJ whole genome shotgun (WGS) entry which is preliminary data.</text>
</comment>
<evidence type="ECO:0000313" key="4">
    <source>
        <dbReference type="EMBL" id="RYR60073.1"/>
    </source>
</evidence>
<evidence type="ECO:0000313" key="5">
    <source>
        <dbReference type="Proteomes" id="UP000289738"/>
    </source>
</evidence>
<evidence type="ECO:0008006" key="6">
    <source>
        <dbReference type="Google" id="ProtNLM"/>
    </source>
</evidence>
<dbReference type="InterPro" id="IPR004146">
    <property type="entry name" value="DC1"/>
</dbReference>
<feature type="domain" description="DC1" evidence="2">
    <location>
        <begin position="403"/>
        <end position="448"/>
    </location>
</feature>
<gene>
    <name evidence="4" type="ORF">Ahy_A04g017162</name>
</gene>
<evidence type="ECO:0000259" key="2">
    <source>
        <dbReference type="Pfam" id="PF03107"/>
    </source>
</evidence>
<name>A0A445DA78_ARAHY</name>
<dbReference type="Proteomes" id="UP000289738">
    <property type="component" value="Chromosome A04"/>
</dbReference>
<keyword evidence="5" id="KW-1185">Reference proteome</keyword>
<dbReference type="Pfam" id="PF13966">
    <property type="entry name" value="zf-RVT"/>
    <property type="match status" value="1"/>
</dbReference>
<evidence type="ECO:0000256" key="1">
    <source>
        <dbReference type="ARBA" id="ARBA00022737"/>
    </source>
</evidence>
<dbReference type="PANTHER" id="PTHR46477">
    <property type="entry name" value="CYSTEINE/HISTIDINE-RICH C1 DOMAIN FAMILY PROTEIN"/>
    <property type="match status" value="1"/>
</dbReference>
<proteinExistence type="predicted"/>
<dbReference type="InterPro" id="IPR046349">
    <property type="entry name" value="C1-like_sf"/>
</dbReference>
<reference evidence="4 5" key="1">
    <citation type="submission" date="2019-01" db="EMBL/GenBank/DDBJ databases">
        <title>Sequencing of cultivated peanut Arachis hypogaea provides insights into genome evolution and oil improvement.</title>
        <authorList>
            <person name="Chen X."/>
        </authorList>
    </citation>
    <scope>NUCLEOTIDE SEQUENCE [LARGE SCALE GENOMIC DNA]</scope>
    <source>
        <strain evidence="5">cv. Fuhuasheng</strain>
        <tissue evidence="4">Leaves</tissue>
    </source>
</reference>
<sequence>MEERVCDYVSNRRWDLNRIAVVLGDDWIPVFRSTKTPEPEMGEDILAWLLTSDGAFSIKSACSLYLSPSDNSKAELFSKIWKLEAPQRLRTFCWLVANEVLLTNEIRVKRNMTQDGSCVSCGEAIESMLHVIRDCRVARQTWMSIDARLRFGNFFNTPLLPWLLENLSSQSLFKGVHWPLLFVCIMNALWLRRNKVIFDSDEAVAENSIHFLAFRLAKDYSIAHLELAQSRKKMASANYYYYYNYIHSLETHQDPHESSPDRNVVLQGSKNYQEWRQAMNLKLEKTKTLWFVHGTDAAVMNEPRIYGEWKTRKELVLSWIHGSISEEIKKFADALPKELGVWKALMKLYSSHESIITDIKKEIDSLKQETRTLMEYKINGGNRAVHNTEDTGIEKQQIVLSEIHKHALTSTPPGAPYSCDGCKERGCGRSYRCEEKNCSGYVLHEECANAVLQRQKEVSHPFFEGQEFRFLEKPLGYPRVCDACRMEVQGFVYHREATKKDTGLDLHPCCLKLRDNISYEESNATKTLTLKQNVKKKCVRCKRKEVGDDSEAKGWSYVTSDGDCYHVSCFKEWFLEKFRDDYFSEKKVVVSKMQSNVVESNNMKVVEVGEGSNSSKGSSSLAKKMVVTIAPVVVKLIFSAIFGDPVSFVLALVEALVTSFN</sequence>
<accession>A0A445DA78</accession>
<dbReference type="InterPro" id="IPR026960">
    <property type="entry name" value="RVT-Znf"/>
</dbReference>
<dbReference type="SUPFAM" id="SSF57889">
    <property type="entry name" value="Cysteine-rich domain"/>
    <property type="match status" value="2"/>
</dbReference>
<organism evidence="4 5">
    <name type="scientific">Arachis hypogaea</name>
    <name type="common">Peanut</name>
    <dbReference type="NCBI Taxonomy" id="3818"/>
    <lineage>
        <taxon>Eukaryota</taxon>
        <taxon>Viridiplantae</taxon>
        <taxon>Streptophyta</taxon>
        <taxon>Embryophyta</taxon>
        <taxon>Tracheophyta</taxon>
        <taxon>Spermatophyta</taxon>
        <taxon>Magnoliopsida</taxon>
        <taxon>eudicotyledons</taxon>
        <taxon>Gunneridae</taxon>
        <taxon>Pentapetalae</taxon>
        <taxon>rosids</taxon>
        <taxon>fabids</taxon>
        <taxon>Fabales</taxon>
        <taxon>Fabaceae</taxon>
        <taxon>Papilionoideae</taxon>
        <taxon>50 kb inversion clade</taxon>
        <taxon>dalbergioids sensu lato</taxon>
        <taxon>Dalbergieae</taxon>
        <taxon>Pterocarpus clade</taxon>
        <taxon>Arachis</taxon>
    </lineage>
</organism>
<dbReference type="AlphaFoldDB" id="A0A445DA78"/>
<keyword evidence="1" id="KW-0677">Repeat</keyword>
<feature type="domain" description="Reverse transcriptase zinc-binding" evidence="3">
    <location>
        <begin position="56"/>
        <end position="142"/>
    </location>
</feature>
<dbReference type="Pfam" id="PF03107">
    <property type="entry name" value="C1_2"/>
    <property type="match status" value="1"/>
</dbReference>
<dbReference type="EMBL" id="SDMP01000004">
    <property type="protein sequence ID" value="RYR60073.1"/>
    <property type="molecule type" value="Genomic_DNA"/>
</dbReference>
<dbReference type="PANTHER" id="PTHR46477:SF15">
    <property type="entry name" value="CYSTEINE_HISTIDINE-RICH C1 DOMAIN PROTEIN"/>
    <property type="match status" value="1"/>
</dbReference>
<protein>
    <recommendedName>
        <fullName evidence="6">DC1 domain-containing protein</fullName>
    </recommendedName>
</protein>